<keyword evidence="6 16" id="KW-0067">ATP-binding</keyword>
<evidence type="ECO:0000256" key="6">
    <source>
        <dbReference type="ARBA" id="ARBA00022840"/>
    </source>
</evidence>
<dbReference type="EC" id="6.3.2.4" evidence="12"/>
<dbReference type="GO" id="GO:0005829">
    <property type="term" value="C:cytosol"/>
    <property type="evidence" value="ECO:0007669"/>
    <property type="project" value="TreeGrafter"/>
</dbReference>
<comment type="pathway">
    <text evidence="12">Cell wall biogenesis; peptidoglycan biosynthesis.</text>
</comment>
<dbReference type="Pfam" id="PF01820">
    <property type="entry name" value="Dala_Dala_lig_N"/>
    <property type="match status" value="1"/>
</dbReference>
<keyword evidence="7 15" id="KW-0460">Magnesium</keyword>
<comment type="cofactor">
    <cofactor evidence="1">
        <name>Mn(2+)</name>
        <dbReference type="ChEBI" id="CHEBI:29035"/>
    </cofactor>
</comment>
<dbReference type="GO" id="GO:0071555">
    <property type="term" value="P:cell wall organization"/>
    <property type="evidence" value="ECO:0007669"/>
    <property type="project" value="UniProtKB-KW"/>
</dbReference>
<evidence type="ECO:0000256" key="5">
    <source>
        <dbReference type="ARBA" id="ARBA00022741"/>
    </source>
</evidence>
<evidence type="ECO:0000256" key="14">
    <source>
        <dbReference type="PIRSR" id="PIRSR039102-2"/>
    </source>
</evidence>
<keyword evidence="5 14" id="KW-0547">Nucleotide-binding</keyword>
<evidence type="ECO:0000256" key="1">
    <source>
        <dbReference type="ARBA" id="ARBA00001936"/>
    </source>
</evidence>
<comment type="function">
    <text evidence="12">Cell wall formation.</text>
</comment>
<dbReference type="GO" id="GO:0008716">
    <property type="term" value="F:D-alanine-D-alanine ligase activity"/>
    <property type="evidence" value="ECO:0007669"/>
    <property type="project" value="UniProtKB-UniRule"/>
</dbReference>
<organism evidence="18 19">
    <name type="scientific">Qiania dongpingensis</name>
    <dbReference type="NCBI Taxonomy" id="2763669"/>
    <lineage>
        <taxon>Bacteria</taxon>
        <taxon>Bacillati</taxon>
        <taxon>Bacillota</taxon>
        <taxon>Clostridia</taxon>
        <taxon>Lachnospirales</taxon>
        <taxon>Lachnospiraceae</taxon>
        <taxon>Qiania</taxon>
    </lineage>
</organism>
<feature type="binding site" evidence="14">
    <location>
        <begin position="188"/>
        <end position="189"/>
    </location>
    <ligand>
        <name>ATP</name>
        <dbReference type="ChEBI" id="CHEBI:30616"/>
    </ligand>
</feature>
<dbReference type="EMBL" id="CP060634">
    <property type="protein sequence ID" value="QNM06284.1"/>
    <property type="molecule type" value="Genomic_DNA"/>
</dbReference>
<evidence type="ECO:0000256" key="15">
    <source>
        <dbReference type="PIRSR" id="PIRSR039102-3"/>
    </source>
</evidence>
<evidence type="ECO:0000256" key="3">
    <source>
        <dbReference type="ARBA" id="ARBA00022598"/>
    </source>
</evidence>
<dbReference type="UniPathway" id="UPA00219"/>
<dbReference type="InterPro" id="IPR013815">
    <property type="entry name" value="ATP_grasp_subdomain_1"/>
</dbReference>
<name>A0A7G9G652_9FIRM</name>
<evidence type="ECO:0000256" key="12">
    <source>
        <dbReference type="HAMAP-Rule" id="MF_00047"/>
    </source>
</evidence>
<dbReference type="InterPro" id="IPR016185">
    <property type="entry name" value="PreATP-grasp_dom_sf"/>
</dbReference>
<evidence type="ECO:0000256" key="7">
    <source>
        <dbReference type="ARBA" id="ARBA00022842"/>
    </source>
</evidence>
<feature type="active site" evidence="13">
    <location>
        <position position="322"/>
    </location>
</feature>
<dbReference type="FunFam" id="3.30.470.20:FF:000008">
    <property type="entry name" value="D-alanine--D-alanine ligase"/>
    <property type="match status" value="1"/>
</dbReference>
<feature type="active site" evidence="13">
    <location>
        <position position="188"/>
    </location>
</feature>
<comment type="cofactor">
    <cofactor evidence="15">
        <name>Mg(2+)</name>
        <dbReference type="ChEBI" id="CHEBI:18420"/>
    </cofactor>
    <cofactor evidence="15">
        <name>Mn(2+)</name>
        <dbReference type="ChEBI" id="CHEBI:29035"/>
    </cofactor>
    <text evidence="15">Binds 2 magnesium or manganese ions per subunit.</text>
</comment>
<dbReference type="Gene3D" id="3.30.470.20">
    <property type="entry name" value="ATP-grasp fold, B domain"/>
    <property type="match status" value="1"/>
</dbReference>
<feature type="binding site" evidence="15">
    <location>
        <position position="311"/>
    </location>
    <ligand>
        <name>Mg(2+)</name>
        <dbReference type="ChEBI" id="CHEBI:18420"/>
        <label>2</label>
    </ligand>
</feature>
<sequence length="347" mass="38865">MKKTIAVIFGGCSTEYPVSLQSVYAVLTHMNTEKYQVIPVGITRNGDWFRYMGAFEEILSDQWHVKHETCRKAFLSPERSVHGIVEEKDGEIRQIYVDAVFPVLHGKNGEDGTIQGLAELAGIPLIGCGTFASALCMDKYRAHQLAAQAGVAVPKAVVLEKRLEKTELYEKTKDLEYPLFVKPVRAGSSFGITKADRRTQLLSAVDAAFQHDREVIIEENVEGFEVGCAVMGKEKLILGRVDEIELSEGFFDYTEKYTLKSSKIHMPARIDEETEKRIQVCAETIYRALDCSGFARVDMFLTPNGQIVFNEVNTIPGFTAHSRFPNMMKGIGMSFEEILETLMAQEV</sequence>
<feature type="binding site" evidence="15">
    <location>
        <position position="298"/>
    </location>
    <ligand>
        <name>Mg(2+)</name>
        <dbReference type="ChEBI" id="CHEBI:18420"/>
        <label>1</label>
    </ligand>
</feature>
<dbReference type="InterPro" id="IPR011095">
    <property type="entry name" value="Dala_Dala_lig_C"/>
</dbReference>
<keyword evidence="12" id="KW-0963">Cytoplasm</keyword>
<evidence type="ECO:0000256" key="13">
    <source>
        <dbReference type="PIRSR" id="PIRSR039102-1"/>
    </source>
</evidence>
<feature type="active site" evidence="13">
    <location>
        <position position="15"/>
    </location>
</feature>
<accession>A0A7G9G652</accession>
<dbReference type="InterPro" id="IPR011761">
    <property type="entry name" value="ATP-grasp"/>
</dbReference>
<dbReference type="RefSeq" id="WP_249303687.1">
    <property type="nucleotide sequence ID" value="NZ_CP060634.1"/>
</dbReference>
<comment type="similarity">
    <text evidence="2 12">Belongs to the D-alanine--D-alanine ligase family.</text>
</comment>
<dbReference type="NCBIfam" id="TIGR01205">
    <property type="entry name" value="D_ala_D_alaTIGR"/>
    <property type="match status" value="1"/>
</dbReference>
<keyword evidence="19" id="KW-1185">Reference proteome</keyword>
<evidence type="ECO:0000313" key="18">
    <source>
        <dbReference type="EMBL" id="QNM06284.1"/>
    </source>
</evidence>
<dbReference type="InterPro" id="IPR005905">
    <property type="entry name" value="D_ala_D_ala"/>
</dbReference>
<feature type="domain" description="ATP-grasp" evidence="17">
    <location>
        <begin position="143"/>
        <end position="344"/>
    </location>
</feature>
<dbReference type="Gene3D" id="3.30.1490.20">
    <property type="entry name" value="ATP-grasp fold, A domain"/>
    <property type="match status" value="1"/>
</dbReference>
<dbReference type="Pfam" id="PF07478">
    <property type="entry name" value="Dala_Dala_lig_C"/>
    <property type="match status" value="1"/>
</dbReference>
<evidence type="ECO:0000256" key="9">
    <source>
        <dbReference type="ARBA" id="ARBA00022984"/>
    </source>
</evidence>
<dbReference type="PROSITE" id="PS00844">
    <property type="entry name" value="DALA_DALA_LIGASE_2"/>
    <property type="match status" value="1"/>
</dbReference>
<feature type="binding site" evidence="14">
    <location>
        <begin position="180"/>
        <end position="182"/>
    </location>
    <ligand>
        <name>ATP</name>
        <dbReference type="ChEBI" id="CHEBI:30616"/>
    </ligand>
</feature>
<dbReference type="Proteomes" id="UP000515823">
    <property type="component" value="Chromosome"/>
</dbReference>
<dbReference type="KEGG" id="qdo:H9Q78_03830"/>
<dbReference type="PIRSF" id="PIRSF039102">
    <property type="entry name" value="Ddl/VanB"/>
    <property type="match status" value="1"/>
</dbReference>
<keyword evidence="11 12" id="KW-0961">Cell wall biogenesis/degradation</keyword>
<keyword evidence="3 12" id="KW-0436">Ligase</keyword>
<proteinExistence type="inferred from homology"/>
<evidence type="ECO:0000256" key="16">
    <source>
        <dbReference type="PROSITE-ProRule" id="PRU00409"/>
    </source>
</evidence>
<dbReference type="GO" id="GO:0005524">
    <property type="term" value="F:ATP binding"/>
    <property type="evidence" value="ECO:0007669"/>
    <property type="project" value="UniProtKB-UniRule"/>
</dbReference>
<keyword evidence="9 12" id="KW-0573">Peptidoglycan synthesis</keyword>
<dbReference type="AlphaFoldDB" id="A0A7G9G652"/>
<keyword evidence="10 15" id="KW-0464">Manganese</keyword>
<evidence type="ECO:0000256" key="2">
    <source>
        <dbReference type="ARBA" id="ARBA00010871"/>
    </source>
</evidence>
<dbReference type="SUPFAM" id="SSF56059">
    <property type="entry name" value="Glutathione synthetase ATP-binding domain-like"/>
    <property type="match status" value="1"/>
</dbReference>
<evidence type="ECO:0000259" key="17">
    <source>
        <dbReference type="PROSITE" id="PS50975"/>
    </source>
</evidence>
<dbReference type="HAMAP" id="MF_00047">
    <property type="entry name" value="Dala_Dala_lig"/>
    <property type="match status" value="1"/>
</dbReference>
<reference evidence="18 19" key="1">
    <citation type="submission" date="2020-08" db="EMBL/GenBank/DDBJ databases">
        <authorList>
            <person name="Liu C."/>
            <person name="Sun Q."/>
        </authorList>
    </citation>
    <scope>NUCLEOTIDE SEQUENCE [LARGE SCALE GENOMIC DNA]</scope>
    <source>
        <strain evidence="18 19">NSJ-38</strain>
    </source>
</reference>
<dbReference type="InterPro" id="IPR011127">
    <property type="entry name" value="Dala_Dala_lig_N"/>
</dbReference>
<feature type="binding site" evidence="14">
    <location>
        <position position="139"/>
    </location>
    <ligand>
        <name>ATP</name>
        <dbReference type="ChEBI" id="CHEBI:30616"/>
    </ligand>
</feature>
<dbReference type="SUPFAM" id="SSF52440">
    <property type="entry name" value="PreATP-grasp domain"/>
    <property type="match status" value="1"/>
</dbReference>
<feature type="binding site" evidence="14">
    <location>
        <begin position="310"/>
        <end position="311"/>
    </location>
    <ligand>
        <name>ATP</name>
        <dbReference type="ChEBI" id="CHEBI:30616"/>
    </ligand>
</feature>
<dbReference type="PROSITE" id="PS50975">
    <property type="entry name" value="ATP_GRASP"/>
    <property type="match status" value="1"/>
</dbReference>
<comment type="catalytic activity">
    <reaction evidence="12">
        <text>2 D-alanine + ATP = D-alanyl-D-alanine + ADP + phosphate + H(+)</text>
        <dbReference type="Rhea" id="RHEA:11224"/>
        <dbReference type="ChEBI" id="CHEBI:15378"/>
        <dbReference type="ChEBI" id="CHEBI:30616"/>
        <dbReference type="ChEBI" id="CHEBI:43474"/>
        <dbReference type="ChEBI" id="CHEBI:57416"/>
        <dbReference type="ChEBI" id="CHEBI:57822"/>
        <dbReference type="ChEBI" id="CHEBI:456216"/>
        <dbReference type="EC" id="6.3.2.4"/>
    </reaction>
</comment>
<dbReference type="GO" id="GO:0046872">
    <property type="term" value="F:metal ion binding"/>
    <property type="evidence" value="ECO:0007669"/>
    <property type="project" value="UniProtKB-KW"/>
</dbReference>
<dbReference type="GO" id="GO:0009252">
    <property type="term" value="P:peptidoglycan biosynthetic process"/>
    <property type="evidence" value="ECO:0007669"/>
    <property type="project" value="UniProtKB-UniRule"/>
</dbReference>
<evidence type="ECO:0000256" key="4">
    <source>
        <dbReference type="ARBA" id="ARBA00022723"/>
    </source>
</evidence>
<feature type="binding site" evidence="15">
    <location>
        <position position="311"/>
    </location>
    <ligand>
        <name>Mg(2+)</name>
        <dbReference type="ChEBI" id="CHEBI:18420"/>
        <label>1</label>
    </ligand>
</feature>
<gene>
    <name evidence="18" type="primary">vanG</name>
    <name evidence="12" type="synonym">ddl</name>
    <name evidence="18" type="ORF">H9Q78_03830</name>
</gene>
<dbReference type="NCBIfam" id="NF002528">
    <property type="entry name" value="PRK01966.1-4"/>
    <property type="match status" value="1"/>
</dbReference>
<feature type="binding site" evidence="14">
    <location>
        <begin position="218"/>
        <end position="225"/>
    </location>
    <ligand>
        <name>ATP</name>
        <dbReference type="ChEBI" id="CHEBI:30616"/>
    </ligand>
</feature>
<dbReference type="NCBIfam" id="NF000091">
    <property type="entry name" value="D_ala_D_ser_VanG"/>
    <property type="match status" value="1"/>
</dbReference>
<dbReference type="InterPro" id="IPR000291">
    <property type="entry name" value="D-Ala_lig_Van_CS"/>
</dbReference>
<dbReference type="GO" id="GO:0008360">
    <property type="term" value="P:regulation of cell shape"/>
    <property type="evidence" value="ECO:0007669"/>
    <property type="project" value="UniProtKB-KW"/>
</dbReference>
<evidence type="ECO:0000256" key="8">
    <source>
        <dbReference type="ARBA" id="ARBA00022960"/>
    </source>
</evidence>
<evidence type="ECO:0000256" key="11">
    <source>
        <dbReference type="ARBA" id="ARBA00023316"/>
    </source>
</evidence>
<dbReference type="NCBIfam" id="NF002378">
    <property type="entry name" value="PRK01372.1"/>
    <property type="match status" value="1"/>
</dbReference>
<keyword evidence="8 12" id="KW-0133">Cell shape</keyword>
<dbReference type="Gene3D" id="3.40.50.20">
    <property type="match status" value="1"/>
</dbReference>
<protein>
    <recommendedName>
        <fullName evidence="12">D-alanine--D-alanine ligase</fullName>
        <ecNumber evidence="12">6.3.2.4</ecNumber>
    </recommendedName>
    <alternativeName>
        <fullName evidence="12">D-Ala-D-Ala ligase</fullName>
    </alternativeName>
    <alternativeName>
        <fullName evidence="12">D-alanylalanine synthetase</fullName>
    </alternativeName>
</protein>
<dbReference type="PROSITE" id="PS00843">
    <property type="entry name" value="DALA_DALA_LIGASE_1"/>
    <property type="match status" value="1"/>
</dbReference>
<keyword evidence="4 15" id="KW-0479">Metal-binding</keyword>
<comment type="subcellular location">
    <subcellularLocation>
        <location evidence="12">Cytoplasm</location>
    </subcellularLocation>
</comment>
<evidence type="ECO:0000313" key="19">
    <source>
        <dbReference type="Proteomes" id="UP000515823"/>
    </source>
</evidence>
<dbReference type="PANTHER" id="PTHR23132:SF25">
    <property type="entry name" value="D-ALANINE--D-ALANINE LIGASE A"/>
    <property type="match status" value="1"/>
</dbReference>
<evidence type="ECO:0000256" key="10">
    <source>
        <dbReference type="ARBA" id="ARBA00023211"/>
    </source>
</evidence>
<dbReference type="PANTHER" id="PTHR23132">
    <property type="entry name" value="D-ALANINE--D-ALANINE LIGASE"/>
    <property type="match status" value="1"/>
</dbReference>
<feature type="binding site" evidence="15">
    <location>
        <position position="313"/>
    </location>
    <ligand>
        <name>Mg(2+)</name>
        <dbReference type="ChEBI" id="CHEBI:18420"/>
        <label>2</label>
    </ligand>
</feature>